<keyword evidence="3" id="KW-1185">Reference proteome</keyword>
<evidence type="ECO:0000313" key="3">
    <source>
        <dbReference type="Proteomes" id="UP000295504"/>
    </source>
</evidence>
<keyword evidence="1" id="KW-1133">Transmembrane helix</keyword>
<proteinExistence type="predicted"/>
<keyword evidence="1" id="KW-0472">Membrane</keyword>
<dbReference type="EMBL" id="SLYC01000001">
    <property type="protein sequence ID" value="TCQ07953.1"/>
    <property type="molecule type" value="Genomic_DNA"/>
</dbReference>
<keyword evidence="1" id="KW-0812">Transmembrane</keyword>
<evidence type="ECO:0008006" key="4">
    <source>
        <dbReference type="Google" id="ProtNLM"/>
    </source>
</evidence>
<name>A0A4R2UJI2_9FIRM</name>
<protein>
    <recommendedName>
        <fullName evidence="4">DUF2007 domain-containing protein</fullName>
    </recommendedName>
</protein>
<feature type="transmembrane region" description="Helical" evidence="1">
    <location>
        <begin position="138"/>
        <end position="156"/>
    </location>
</feature>
<sequence length="157" mass="18028">MPRCPECLEEYREGFVTCGVCDSELVSSIAPTNNERIEFDKEIFLLSVGSDSEASIIESQLLLHKIPFLKKYRGAGGYLTISMGRSNFGIDMYVPSSLLESAKEIIGAYNKEELDIQKEDEIESDWEVEHNKKRRIKMLLIMFFIFPGFIWIIFSIV</sequence>
<evidence type="ECO:0000256" key="1">
    <source>
        <dbReference type="SAM" id="Phobius"/>
    </source>
</evidence>
<gene>
    <name evidence="2" type="ORF">EDD79_100136</name>
</gene>
<comment type="caution">
    <text evidence="2">The sequence shown here is derived from an EMBL/GenBank/DDBJ whole genome shotgun (WGS) entry which is preliminary data.</text>
</comment>
<organism evidence="2 3">
    <name type="scientific">Serpentinicella alkaliphila</name>
    <dbReference type="NCBI Taxonomy" id="1734049"/>
    <lineage>
        <taxon>Bacteria</taxon>
        <taxon>Bacillati</taxon>
        <taxon>Bacillota</taxon>
        <taxon>Clostridia</taxon>
        <taxon>Peptostreptococcales</taxon>
        <taxon>Natronincolaceae</taxon>
        <taxon>Serpentinicella</taxon>
    </lineage>
</organism>
<reference evidence="2 3" key="1">
    <citation type="submission" date="2019-03" db="EMBL/GenBank/DDBJ databases">
        <title>Genomic Encyclopedia of Type Strains, Phase IV (KMG-IV): sequencing the most valuable type-strain genomes for metagenomic binning, comparative biology and taxonomic classification.</title>
        <authorList>
            <person name="Goeker M."/>
        </authorList>
    </citation>
    <scope>NUCLEOTIDE SEQUENCE [LARGE SCALE GENOMIC DNA]</scope>
    <source>
        <strain evidence="2 3">DSM 100013</strain>
    </source>
</reference>
<dbReference type="OrthoDB" id="1739584at2"/>
<accession>A0A4R2UJI2</accession>
<dbReference type="AlphaFoldDB" id="A0A4R2UJI2"/>
<dbReference type="RefSeq" id="WP_132847130.1">
    <property type="nucleotide sequence ID" value="NZ_CP058648.1"/>
</dbReference>
<dbReference type="Proteomes" id="UP000295504">
    <property type="component" value="Unassembled WGS sequence"/>
</dbReference>
<evidence type="ECO:0000313" key="2">
    <source>
        <dbReference type="EMBL" id="TCQ07953.1"/>
    </source>
</evidence>